<dbReference type="STRING" id="195064.SAMN05421721_105171"/>
<evidence type="ECO:0000313" key="4">
    <source>
        <dbReference type="EMBL" id="SFM43843.1"/>
    </source>
</evidence>
<evidence type="ECO:0000256" key="3">
    <source>
        <dbReference type="SAM" id="Coils"/>
    </source>
</evidence>
<keyword evidence="4" id="KW-0132">Cell division</keyword>
<dbReference type="RefSeq" id="WP_090484434.1">
    <property type="nucleotide sequence ID" value="NZ_FOUO01000005.1"/>
</dbReference>
<gene>
    <name evidence="4" type="ORF">SAMN05421721_105171</name>
</gene>
<organism evidence="4 5">
    <name type="scientific">Ectothiorhodospira mobilis</name>
    <dbReference type="NCBI Taxonomy" id="195064"/>
    <lineage>
        <taxon>Bacteria</taxon>
        <taxon>Pseudomonadati</taxon>
        <taxon>Pseudomonadota</taxon>
        <taxon>Gammaproteobacteria</taxon>
        <taxon>Chromatiales</taxon>
        <taxon>Ectothiorhodospiraceae</taxon>
        <taxon>Ectothiorhodospira</taxon>
    </lineage>
</organism>
<reference evidence="4 5" key="1">
    <citation type="submission" date="2016-10" db="EMBL/GenBank/DDBJ databases">
        <authorList>
            <person name="de Groot N.N."/>
        </authorList>
    </citation>
    <scope>NUCLEOTIDE SEQUENCE [LARGE SCALE GENOMIC DNA]</scope>
    <source>
        <strain evidence="4 5">DSM 4180</strain>
    </source>
</reference>
<dbReference type="Pfam" id="PF06005">
    <property type="entry name" value="ZapB"/>
    <property type="match status" value="1"/>
</dbReference>
<keyword evidence="5" id="KW-1185">Reference proteome</keyword>
<evidence type="ECO:0000313" key="5">
    <source>
        <dbReference type="Proteomes" id="UP000199556"/>
    </source>
</evidence>
<dbReference type="Proteomes" id="UP000199556">
    <property type="component" value="Unassembled WGS sequence"/>
</dbReference>
<dbReference type="GO" id="GO:0043093">
    <property type="term" value="P:FtsZ-dependent cytokinesis"/>
    <property type="evidence" value="ECO:0007669"/>
    <property type="project" value="InterPro"/>
</dbReference>
<evidence type="ECO:0000256" key="2">
    <source>
        <dbReference type="ARBA" id="ARBA00023210"/>
    </source>
</evidence>
<keyword evidence="1 3" id="KW-0175">Coiled coil</keyword>
<dbReference type="InterPro" id="IPR009252">
    <property type="entry name" value="Cell_div_ZapB"/>
</dbReference>
<keyword evidence="2" id="KW-0717">Septation</keyword>
<dbReference type="InterPro" id="IPR012662">
    <property type="entry name" value="CHP02449"/>
</dbReference>
<accession>A0A1I4QVX8</accession>
<protein>
    <submittedName>
        <fullName evidence="4">Cell division protein ZapB</fullName>
    </submittedName>
</protein>
<dbReference type="GO" id="GO:0005737">
    <property type="term" value="C:cytoplasm"/>
    <property type="evidence" value="ECO:0007669"/>
    <property type="project" value="InterPro"/>
</dbReference>
<name>A0A1I4QVX8_ECTMO</name>
<keyword evidence="2" id="KW-0131">Cell cycle</keyword>
<feature type="coiled-coil region" evidence="3">
    <location>
        <begin position="14"/>
        <end position="62"/>
    </location>
</feature>
<dbReference type="Gene3D" id="1.20.5.340">
    <property type="match status" value="1"/>
</dbReference>
<dbReference type="GO" id="GO:0000917">
    <property type="term" value="P:division septum assembly"/>
    <property type="evidence" value="ECO:0007669"/>
    <property type="project" value="UniProtKB-KW"/>
</dbReference>
<dbReference type="AlphaFoldDB" id="A0A1I4QVX8"/>
<dbReference type="EMBL" id="FOUO01000005">
    <property type="protein sequence ID" value="SFM43843.1"/>
    <property type="molecule type" value="Genomic_DNA"/>
</dbReference>
<proteinExistence type="predicted"/>
<sequence length="77" mass="9053">MTEAPHNDPAEQTLRELESRVEALVQFCDRLQEENRLLRQENEQLRSERAVLSERGEQARIKVESMISRLRSMEQAS</sequence>
<dbReference type="NCBIfam" id="TIGR02449">
    <property type="entry name" value="TIGR02449 family protein"/>
    <property type="match status" value="1"/>
</dbReference>
<evidence type="ECO:0000256" key="1">
    <source>
        <dbReference type="ARBA" id="ARBA00023054"/>
    </source>
</evidence>
<dbReference type="OrthoDB" id="6120894at2"/>